<proteinExistence type="predicted"/>
<gene>
    <name evidence="2" type="ORF">SAMN05421553_1120</name>
</gene>
<evidence type="ECO:0000313" key="2">
    <source>
        <dbReference type="EMBL" id="SEC59676.1"/>
    </source>
</evidence>
<reference evidence="3" key="1">
    <citation type="submission" date="2016-10" db="EMBL/GenBank/DDBJ databases">
        <authorList>
            <person name="Varghese N."/>
            <person name="Submissions S."/>
        </authorList>
    </citation>
    <scope>NUCLEOTIDE SEQUENCE [LARGE SCALE GENOMIC DNA]</scope>
    <source>
        <strain evidence="3">DSM 12111</strain>
    </source>
</reference>
<dbReference type="AlphaFoldDB" id="A0A1H4TT23"/>
<keyword evidence="3" id="KW-1185">Reference proteome</keyword>
<evidence type="ECO:0000313" key="3">
    <source>
        <dbReference type="Proteomes" id="UP000242849"/>
    </source>
</evidence>
<evidence type="ECO:0000256" key="1">
    <source>
        <dbReference type="SAM" id="Phobius"/>
    </source>
</evidence>
<keyword evidence="1" id="KW-0472">Membrane</keyword>
<dbReference type="Proteomes" id="UP000242849">
    <property type="component" value="Unassembled WGS sequence"/>
</dbReference>
<name>A0A1H4TT23_PSEAG</name>
<accession>A0A1H4TT23</accession>
<protein>
    <submittedName>
        <fullName evidence="2">Uncharacterized protein</fullName>
    </submittedName>
</protein>
<dbReference type="STRING" id="53406.SAMN05421553_1120"/>
<keyword evidence="1" id="KW-1133">Transmembrane helix</keyword>
<keyword evidence="1" id="KW-0812">Transmembrane</keyword>
<organism evidence="2 3">
    <name type="scientific">Pseudomonas anguilliseptica</name>
    <dbReference type="NCBI Taxonomy" id="53406"/>
    <lineage>
        <taxon>Bacteria</taxon>
        <taxon>Pseudomonadati</taxon>
        <taxon>Pseudomonadota</taxon>
        <taxon>Gammaproteobacteria</taxon>
        <taxon>Pseudomonadales</taxon>
        <taxon>Pseudomonadaceae</taxon>
        <taxon>Pseudomonas</taxon>
    </lineage>
</organism>
<feature type="transmembrane region" description="Helical" evidence="1">
    <location>
        <begin position="37"/>
        <end position="55"/>
    </location>
</feature>
<sequence>MFSGKIIKTQDRQTTKKLIRFQSRNENEKNNTSSSQIIIVSVLASSILLLFYSYYSIWEGVEEFEKANEQRFASYLLADELRDGLK</sequence>
<dbReference type="EMBL" id="FNSC01000001">
    <property type="protein sequence ID" value="SEC59676.1"/>
    <property type="molecule type" value="Genomic_DNA"/>
</dbReference>